<reference evidence="3 4" key="1">
    <citation type="journal article" date="2014" name="Int. J. Syst. Evol. Microbiol.">
        <title>Complete genome sequence of Corynebacterium casei LMG S-19264T (=DSM 44701T), isolated from a smear-ripened cheese.</title>
        <authorList>
            <consortium name="US DOE Joint Genome Institute (JGI-PGF)"/>
            <person name="Walter F."/>
            <person name="Albersmeier A."/>
            <person name="Kalinowski J."/>
            <person name="Ruckert C."/>
        </authorList>
    </citation>
    <scope>NUCLEOTIDE SEQUENCE [LARGE SCALE GENOMIC DNA]</scope>
    <source>
        <strain evidence="3 4">CGMCC 4.7215</strain>
    </source>
</reference>
<dbReference type="GO" id="GO:0005737">
    <property type="term" value="C:cytoplasm"/>
    <property type="evidence" value="ECO:0007669"/>
    <property type="project" value="UniProtKB-SubCell"/>
</dbReference>
<dbReference type="AlphaFoldDB" id="A0ABD5X8H1"/>
<dbReference type="RefSeq" id="WP_267636252.1">
    <property type="nucleotide sequence ID" value="NZ_JAODIY010000004.1"/>
</dbReference>
<comment type="subunit">
    <text evidence="2">Consists of a catalytic RNA component and at least 4-5 protein subunits.</text>
</comment>
<accession>A0ABD5X8H1</accession>
<dbReference type="Gene3D" id="3.30.70.3250">
    <property type="entry name" value="Ribonuclease P, Pop5 subunit"/>
    <property type="match status" value="1"/>
</dbReference>
<gene>
    <name evidence="2" type="primary">rnp2</name>
    <name evidence="3" type="ORF">ACFQJ7_04260</name>
</gene>
<dbReference type="Proteomes" id="UP001596414">
    <property type="component" value="Unassembled WGS sequence"/>
</dbReference>
<dbReference type="InterPro" id="IPR038085">
    <property type="entry name" value="Rnp2-like_sf"/>
</dbReference>
<evidence type="ECO:0000313" key="4">
    <source>
        <dbReference type="Proteomes" id="UP001596414"/>
    </source>
</evidence>
<proteinExistence type="inferred from homology"/>
<comment type="subcellular location">
    <subcellularLocation>
        <location evidence="2">Cytoplasm</location>
    </subcellularLocation>
</comment>
<dbReference type="GO" id="GO:0030677">
    <property type="term" value="C:ribonuclease P complex"/>
    <property type="evidence" value="ECO:0007669"/>
    <property type="project" value="UniProtKB-UniRule"/>
</dbReference>
<keyword evidence="2" id="KW-0378">Hydrolase</keyword>
<organism evidence="3 4">
    <name type="scientific">Halovenus rubra</name>
    <dbReference type="NCBI Taxonomy" id="869890"/>
    <lineage>
        <taxon>Archaea</taxon>
        <taxon>Methanobacteriati</taxon>
        <taxon>Methanobacteriota</taxon>
        <taxon>Stenosarchaea group</taxon>
        <taxon>Halobacteria</taxon>
        <taxon>Halobacteriales</taxon>
        <taxon>Haloarculaceae</taxon>
        <taxon>Halovenus</taxon>
    </lineage>
</organism>
<evidence type="ECO:0000313" key="3">
    <source>
        <dbReference type="EMBL" id="MFC7125253.1"/>
    </source>
</evidence>
<sequence length="159" mass="17747">MKHLPKHLQPRWRYLAVALETWADEEVTREPFQRALWYSAQNVLGDTGSAKLDLSVLRFEFVGNNGEALVRVRRGEVEDARAVLACLDEVAGMEVGLRVVGTSGTVRACEEKYMRRGPIEPDQRHVVFDGTERPALVRNGRVDIGTDNPTGATTLDTDN</sequence>
<keyword evidence="2" id="KW-0540">Nuclease</keyword>
<dbReference type="SUPFAM" id="SSF160350">
    <property type="entry name" value="Rnp2-like"/>
    <property type="match status" value="1"/>
</dbReference>
<dbReference type="EC" id="3.1.26.5" evidence="2"/>
<keyword evidence="2" id="KW-0963">Cytoplasm</keyword>
<name>A0ABD5X8H1_9EURY</name>
<dbReference type="EMBL" id="JBHSZQ010000004">
    <property type="protein sequence ID" value="MFC7125253.1"/>
    <property type="molecule type" value="Genomic_DNA"/>
</dbReference>
<dbReference type="GO" id="GO:0001682">
    <property type="term" value="P:tRNA 5'-leader removal"/>
    <property type="evidence" value="ECO:0007669"/>
    <property type="project" value="UniProtKB-UniRule"/>
</dbReference>
<keyword evidence="1 2" id="KW-0819">tRNA processing</keyword>
<dbReference type="GO" id="GO:0004526">
    <property type="term" value="F:ribonuclease P activity"/>
    <property type="evidence" value="ECO:0007669"/>
    <property type="project" value="UniProtKB-UniRule"/>
</dbReference>
<keyword evidence="2" id="KW-0255">Endonuclease</keyword>
<evidence type="ECO:0000256" key="1">
    <source>
        <dbReference type="ARBA" id="ARBA00022694"/>
    </source>
</evidence>
<dbReference type="Pfam" id="PF01900">
    <property type="entry name" value="RNase_P_Rpp14"/>
    <property type="match status" value="1"/>
</dbReference>
<comment type="catalytic activity">
    <reaction evidence="2">
        <text>Endonucleolytic cleavage of RNA, removing 5'-extranucleotides from tRNA precursor.</text>
        <dbReference type="EC" id="3.1.26.5"/>
    </reaction>
</comment>
<protein>
    <recommendedName>
        <fullName evidence="2">Ribonuclease P protein component 2</fullName>
        <shortName evidence="2">RNase P component 2</shortName>
        <ecNumber evidence="2">3.1.26.5</ecNumber>
    </recommendedName>
    <alternativeName>
        <fullName evidence="2">Pop5</fullName>
    </alternativeName>
</protein>
<comment type="caution">
    <text evidence="3">The sequence shown here is derived from an EMBL/GenBank/DDBJ whole genome shotgun (WGS) entry which is preliminary data.</text>
</comment>
<dbReference type="HAMAP" id="MF_00755">
    <property type="entry name" value="RNase_P_2"/>
    <property type="match status" value="1"/>
</dbReference>
<evidence type="ECO:0000256" key="2">
    <source>
        <dbReference type="HAMAP-Rule" id="MF_00755"/>
    </source>
</evidence>
<comment type="similarity">
    <text evidence="2">Belongs to the eukaryotic/archaeal RNase P protein component 2 family.</text>
</comment>
<dbReference type="InterPro" id="IPR002759">
    <property type="entry name" value="Pop5/Rpp14/Rnp2-like"/>
</dbReference>
<comment type="function">
    <text evidence="2">Part of ribonuclease P, a protein complex that generates mature tRNA molecules by cleaving their 5'-ends.</text>
</comment>